<proteinExistence type="predicted"/>
<evidence type="ECO:0000256" key="1">
    <source>
        <dbReference type="SAM" id="Phobius"/>
    </source>
</evidence>
<keyword evidence="1" id="KW-1133">Transmembrane helix</keyword>
<name>A0A914CX81_9BILA</name>
<protein>
    <submittedName>
        <fullName evidence="3">Uncharacterized protein</fullName>
    </submittedName>
</protein>
<dbReference type="Proteomes" id="UP000887540">
    <property type="component" value="Unplaced"/>
</dbReference>
<keyword evidence="2" id="KW-1185">Reference proteome</keyword>
<dbReference type="AlphaFoldDB" id="A0A914CX81"/>
<feature type="transmembrane region" description="Helical" evidence="1">
    <location>
        <begin position="70"/>
        <end position="90"/>
    </location>
</feature>
<organism evidence="2 3">
    <name type="scientific">Acrobeloides nanus</name>
    <dbReference type="NCBI Taxonomy" id="290746"/>
    <lineage>
        <taxon>Eukaryota</taxon>
        <taxon>Metazoa</taxon>
        <taxon>Ecdysozoa</taxon>
        <taxon>Nematoda</taxon>
        <taxon>Chromadorea</taxon>
        <taxon>Rhabditida</taxon>
        <taxon>Tylenchina</taxon>
        <taxon>Cephalobomorpha</taxon>
        <taxon>Cephaloboidea</taxon>
        <taxon>Cephalobidae</taxon>
        <taxon>Acrobeloides</taxon>
    </lineage>
</organism>
<reference evidence="3" key="1">
    <citation type="submission" date="2022-11" db="UniProtKB">
        <authorList>
            <consortium name="WormBaseParasite"/>
        </authorList>
    </citation>
    <scope>IDENTIFICATION</scope>
</reference>
<sequence length="100" mass="11262">MYKGDDALDAMVVGILVEQSADQINPSWFLYDDVERSICFHKFYAIFDLEQLFIRTNGELIEGLYGFQDGYCTIGSIITVILSILLYAIIPRILNESGAS</sequence>
<keyword evidence="1" id="KW-0812">Transmembrane</keyword>
<keyword evidence="1" id="KW-0472">Membrane</keyword>
<evidence type="ECO:0000313" key="2">
    <source>
        <dbReference type="Proteomes" id="UP000887540"/>
    </source>
</evidence>
<accession>A0A914CX81</accession>
<evidence type="ECO:0000313" key="3">
    <source>
        <dbReference type="WBParaSite" id="ACRNAN_scaffold1585.g10841.t1"/>
    </source>
</evidence>
<dbReference type="WBParaSite" id="ACRNAN_scaffold1585.g10841.t1">
    <property type="protein sequence ID" value="ACRNAN_scaffold1585.g10841.t1"/>
    <property type="gene ID" value="ACRNAN_scaffold1585.g10841"/>
</dbReference>